<name>A0A803QRK6_CANSA</name>
<sequence>KGQEFKLVRVGPSLVQLNRALGQIEVKHFRSQSGLGQSRGSYRIPIWSYYDSKVQSPCSVRINLGFVPILESQMQGSCPLLGWDPGLGQGVVRVLVRSSRSEAGSQIKKTLTHGSKSLVDLDGFGGVVFGWGLALGVIQGV</sequence>
<evidence type="ECO:0000313" key="1">
    <source>
        <dbReference type="EnsemblPlants" id="cds.evm.model.ctgX13.10"/>
    </source>
</evidence>
<accession>A0A803QRK6</accession>
<reference evidence="1" key="1">
    <citation type="submission" date="2021-03" db="UniProtKB">
        <authorList>
            <consortium name="EnsemblPlants"/>
        </authorList>
    </citation>
    <scope>IDENTIFICATION</scope>
</reference>
<dbReference type="AlphaFoldDB" id="A0A803QRK6"/>
<dbReference type="Gramene" id="evm.model.ctgX13.10">
    <property type="protein sequence ID" value="cds.evm.model.ctgX13.10"/>
    <property type="gene ID" value="evm.TU.ctgX13.10"/>
</dbReference>
<organism evidence="1 2">
    <name type="scientific">Cannabis sativa</name>
    <name type="common">Hemp</name>
    <name type="synonym">Marijuana</name>
    <dbReference type="NCBI Taxonomy" id="3483"/>
    <lineage>
        <taxon>Eukaryota</taxon>
        <taxon>Viridiplantae</taxon>
        <taxon>Streptophyta</taxon>
        <taxon>Embryophyta</taxon>
        <taxon>Tracheophyta</taxon>
        <taxon>Spermatophyta</taxon>
        <taxon>Magnoliopsida</taxon>
        <taxon>eudicotyledons</taxon>
        <taxon>Gunneridae</taxon>
        <taxon>Pentapetalae</taxon>
        <taxon>rosids</taxon>
        <taxon>fabids</taxon>
        <taxon>Rosales</taxon>
        <taxon>Cannabaceae</taxon>
        <taxon>Cannabis</taxon>
    </lineage>
</organism>
<keyword evidence="2" id="KW-1185">Reference proteome</keyword>
<dbReference type="EnsemblPlants" id="evm.model.ctgX13.10">
    <property type="protein sequence ID" value="cds.evm.model.ctgX13.10"/>
    <property type="gene ID" value="evm.TU.ctgX13.10"/>
</dbReference>
<protein>
    <submittedName>
        <fullName evidence="1">Uncharacterized protein</fullName>
    </submittedName>
</protein>
<evidence type="ECO:0000313" key="2">
    <source>
        <dbReference type="Proteomes" id="UP000596661"/>
    </source>
</evidence>
<proteinExistence type="predicted"/>
<dbReference type="Proteomes" id="UP000596661">
    <property type="component" value="Unassembled WGS sequence"/>
</dbReference>